<accession>A0A2T3ZCT4</accession>
<keyword evidence="2" id="KW-1185">Reference proteome</keyword>
<proteinExistence type="predicted"/>
<protein>
    <submittedName>
        <fullName evidence="1">Uncharacterized protein</fullName>
    </submittedName>
</protein>
<evidence type="ECO:0000313" key="1">
    <source>
        <dbReference type="EMBL" id="PTB42590.1"/>
    </source>
</evidence>
<reference evidence="1 2" key="1">
    <citation type="submission" date="2016-07" db="EMBL/GenBank/DDBJ databases">
        <title>Multiple horizontal gene transfer events from other fungi enriched the ability of initially mycotrophic Trichoderma (Ascomycota) to feed on dead plant biomass.</title>
        <authorList>
            <consortium name="DOE Joint Genome Institute"/>
            <person name="Aerts A."/>
            <person name="Atanasova L."/>
            <person name="Chenthamara K."/>
            <person name="Zhang J."/>
            <person name="Grujic M."/>
            <person name="Henrissat B."/>
            <person name="Kuo A."/>
            <person name="Salamov A."/>
            <person name="Lipzen A."/>
            <person name="Labutti K."/>
            <person name="Barry K."/>
            <person name="Miao Y."/>
            <person name="Rahimi M.J."/>
            <person name="Shen Q."/>
            <person name="Grigoriev I.V."/>
            <person name="Kubicek C.P."/>
            <person name="Druzhinina I.S."/>
        </authorList>
    </citation>
    <scope>NUCLEOTIDE SEQUENCE [LARGE SCALE GENOMIC DNA]</scope>
    <source>
        <strain evidence="1 2">CBS 433.97</strain>
    </source>
</reference>
<dbReference type="EMBL" id="KZ679260">
    <property type="protein sequence ID" value="PTB42590.1"/>
    <property type="molecule type" value="Genomic_DNA"/>
</dbReference>
<evidence type="ECO:0000313" key="2">
    <source>
        <dbReference type="Proteomes" id="UP000240493"/>
    </source>
</evidence>
<sequence length="156" mass="18385">MRDDAAYETHTHDFLLSLLRICDRGLCSHHFATGRFPAALVLENEVTLRTDPSKGLACVWLYYDAPIRRFDDFFIQARQLLPLSWAMQFDGTMRPKSRRQLTQRRCRAQSLPVVFLHVTIMYGRMQPQETQPKCWYLVLCTLVCTPKFPLYIDTYY</sequence>
<dbReference type="Proteomes" id="UP000240493">
    <property type="component" value="Unassembled WGS sequence"/>
</dbReference>
<gene>
    <name evidence="1" type="ORF">M441DRAFT_392206</name>
</gene>
<organism evidence="1 2">
    <name type="scientific">Trichoderma asperellum (strain ATCC 204424 / CBS 433.97 / NBRC 101777)</name>
    <dbReference type="NCBI Taxonomy" id="1042311"/>
    <lineage>
        <taxon>Eukaryota</taxon>
        <taxon>Fungi</taxon>
        <taxon>Dikarya</taxon>
        <taxon>Ascomycota</taxon>
        <taxon>Pezizomycotina</taxon>
        <taxon>Sordariomycetes</taxon>
        <taxon>Hypocreomycetidae</taxon>
        <taxon>Hypocreales</taxon>
        <taxon>Hypocreaceae</taxon>
        <taxon>Trichoderma</taxon>
    </lineage>
</organism>
<dbReference type="AlphaFoldDB" id="A0A2T3ZCT4"/>
<name>A0A2T3ZCT4_TRIA4</name>